<feature type="transmembrane region" description="Helical" evidence="6">
    <location>
        <begin position="453"/>
        <end position="478"/>
    </location>
</feature>
<reference evidence="8" key="1">
    <citation type="submission" date="2023-08" db="EMBL/GenBank/DDBJ databases">
        <authorList>
            <person name="Chen Y."/>
            <person name="Shah S."/>
            <person name="Dougan E. K."/>
            <person name="Thang M."/>
            <person name="Chan C."/>
        </authorList>
    </citation>
    <scope>NUCLEOTIDE SEQUENCE</scope>
</reference>
<dbReference type="GO" id="GO:0001518">
    <property type="term" value="C:voltage-gated sodium channel complex"/>
    <property type="evidence" value="ECO:0007669"/>
    <property type="project" value="TreeGrafter"/>
</dbReference>
<dbReference type="AlphaFoldDB" id="A0AA36I1U6"/>
<sequence length="561" mass="63306">MEEKLAMETPDFANFLDQSLDALRQHLLEHFSNPKAIEPGRRLQELQLQLQRLRGSRPHCGPVAGPSDEESEYRAVLESTSSVRFHEIHETIEDPIFPEVQLEREVSPEGRNEDSDEEDTLPHGDSSYLLSDLEDLSQVEQRSIKHRLRLRLGHVTKNKLVSGKSLHGAMVSLGLTRYEEHEMNDFVNHLAAFVNLEFDTSDKSNSWSAGSLFSLKFAGDVRDLEPSWTWPQLASPGHLHREYSKASFKAPEAPLNFDVVPVQAIMEVFLAREGKIHKRIFGPKLLKQFKAMKEVLLAGDTNRLVAELTFVRLNDLAAPPEPIHILMYLEPFIALLIVANGIVIGFQTDPNFDSWDGWIYIDVTFAGFLVLEILIRFAVLGCCEFWRGSERVWNFFDSFLAVAAITDISWQLSAAEPPDMAGTFLLRFFRLVRLARIVRVFRLKVMKDLRLMVRGLVAGIWTLSLAFTLLFAVLYVIAGFANIAMGGSSKLLELGLTNYFYNIPVSMFTAFRCFTGDCTNGVGHSITTMLTAEFGLPFVLGYIASYMLVTMGIFNVILAVY</sequence>
<evidence type="ECO:0000256" key="5">
    <source>
        <dbReference type="SAM" id="MobiDB-lite"/>
    </source>
</evidence>
<evidence type="ECO:0000256" key="1">
    <source>
        <dbReference type="ARBA" id="ARBA00004141"/>
    </source>
</evidence>
<organism evidence="8 9">
    <name type="scientific">Effrenium voratum</name>
    <dbReference type="NCBI Taxonomy" id="2562239"/>
    <lineage>
        <taxon>Eukaryota</taxon>
        <taxon>Sar</taxon>
        <taxon>Alveolata</taxon>
        <taxon>Dinophyceae</taxon>
        <taxon>Suessiales</taxon>
        <taxon>Symbiodiniaceae</taxon>
        <taxon>Effrenium</taxon>
    </lineage>
</organism>
<dbReference type="Pfam" id="PF00520">
    <property type="entry name" value="Ion_trans"/>
    <property type="match status" value="1"/>
</dbReference>
<dbReference type="InterPro" id="IPR043203">
    <property type="entry name" value="VGCC_Ca_Na"/>
</dbReference>
<dbReference type="EMBL" id="CAUJNA010000520">
    <property type="protein sequence ID" value="CAJ1378183.1"/>
    <property type="molecule type" value="Genomic_DNA"/>
</dbReference>
<protein>
    <recommendedName>
        <fullName evidence="7">Ion transport domain-containing protein</fullName>
    </recommendedName>
</protein>
<dbReference type="PANTHER" id="PTHR10037:SF62">
    <property type="entry name" value="SODIUM CHANNEL PROTEIN 60E"/>
    <property type="match status" value="1"/>
</dbReference>
<feature type="transmembrane region" description="Helical" evidence="6">
    <location>
        <begin position="325"/>
        <end position="346"/>
    </location>
</feature>
<feature type="compositionally biased region" description="Basic and acidic residues" evidence="5">
    <location>
        <begin position="104"/>
        <end position="113"/>
    </location>
</feature>
<accession>A0AA36I1U6</accession>
<dbReference type="InterPro" id="IPR005821">
    <property type="entry name" value="Ion_trans_dom"/>
</dbReference>
<dbReference type="GO" id="GO:0005248">
    <property type="term" value="F:voltage-gated sodium channel activity"/>
    <property type="evidence" value="ECO:0007669"/>
    <property type="project" value="TreeGrafter"/>
</dbReference>
<keyword evidence="9" id="KW-1185">Reference proteome</keyword>
<keyword evidence="2 6" id="KW-0812">Transmembrane</keyword>
<comment type="subcellular location">
    <subcellularLocation>
        <location evidence="1">Membrane</location>
        <topology evidence="1">Multi-pass membrane protein</topology>
    </subcellularLocation>
</comment>
<dbReference type="PANTHER" id="PTHR10037">
    <property type="entry name" value="VOLTAGE-GATED CATION CHANNEL CALCIUM AND SODIUM"/>
    <property type="match status" value="1"/>
</dbReference>
<evidence type="ECO:0000259" key="7">
    <source>
        <dbReference type="Pfam" id="PF00520"/>
    </source>
</evidence>
<name>A0AA36I1U6_9DINO</name>
<dbReference type="SUPFAM" id="SSF81324">
    <property type="entry name" value="Voltage-gated potassium channels"/>
    <property type="match status" value="1"/>
</dbReference>
<evidence type="ECO:0000256" key="6">
    <source>
        <dbReference type="SAM" id="Phobius"/>
    </source>
</evidence>
<feature type="domain" description="Ion transport" evidence="7">
    <location>
        <begin position="328"/>
        <end position="560"/>
    </location>
</feature>
<keyword evidence="4 6" id="KW-0472">Membrane</keyword>
<dbReference type="Gene3D" id="1.20.120.350">
    <property type="entry name" value="Voltage-gated potassium channels. Chain C"/>
    <property type="match status" value="1"/>
</dbReference>
<dbReference type="Proteomes" id="UP001178507">
    <property type="component" value="Unassembled WGS sequence"/>
</dbReference>
<proteinExistence type="predicted"/>
<evidence type="ECO:0000313" key="9">
    <source>
        <dbReference type="Proteomes" id="UP001178507"/>
    </source>
</evidence>
<feature type="transmembrane region" description="Helical" evidence="6">
    <location>
        <begin position="539"/>
        <end position="560"/>
    </location>
</feature>
<evidence type="ECO:0000256" key="3">
    <source>
        <dbReference type="ARBA" id="ARBA00022989"/>
    </source>
</evidence>
<evidence type="ECO:0000256" key="4">
    <source>
        <dbReference type="ARBA" id="ARBA00023136"/>
    </source>
</evidence>
<keyword evidence="3 6" id="KW-1133">Transmembrane helix</keyword>
<comment type="caution">
    <text evidence="8">The sequence shown here is derived from an EMBL/GenBank/DDBJ whole genome shotgun (WGS) entry which is preliminary data.</text>
</comment>
<feature type="non-terminal residue" evidence="8">
    <location>
        <position position="561"/>
    </location>
</feature>
<feature type="region of interest" description="Disordered" evidence="5">
    <location>
        <begin position="104"/>
        <end position="127"/>
    </location>
</feature>
<feature type="transmembrane region" description="Helical" evidence="6">
    <location>
        <begin position="358"/>
        <end position="380"/>
    </location>
</feature>
<evidence type="ECO:0000313" key="8">
    <source>
        <dbReference type="EMBL" id="CAJ1378183.1"/>
    </source>
</evidence>
<gene>
    <name evidence="8" type="ORF">EVOR1521_LOCUS6796</name>
</gene>
<evidence type="ECO:0000256" key="2">
    <source>
        <dbReference type="ARBA" id="ARBA00022692"/>
    </source>
</evidence>
<dbReference type="InterPro" id="IPR027359">
    <property type="entry name" value="Volt_channel_dom_sf"/>
</dbReference>